<dbReference type="AlphaFoldDB" id="A0ABD7PDQ8"/>
<sequence>MAFTENLAASRDQRYQHLACQPRERTAILERNPTCKLNYTSTSFSVRLR</sequence>
<proteinExistence type="predicted"/>
<comment type="caution">
    <text evidence="1">The sequence shown here is derived from an EMBL/GenBank/DDBJ whole genome shotgun (WGS) entry which is preliminary data.</text>
</comment>
<name>A0ABD7PDQ8_KLEVA</name>
<evidence type="ECO:0000313" key="1">
    <source>
        <dbReference type="EMBL" id="SXF98531.1"/>
    </source>
</evidence>
<accession>A0ABD7PDQ8</accession>
<dbReference type="EMBL" id="UKAS01000029">
    <property type="protein sequence ID" value="SXF98531.1"/>
    <property type="molecule type" value="Genomic_DNA"/>
</dbReference>
<evidence type="ECO:0000313" key="2">
    <source>
        <dbReference type="Proteomes" id="UP000258928"/>
    </source>
</evidence>
<reference evidence="1 2" key="1">
    <citation type="submission" date="2018-08" db="EMBL/GenBank/DDBJ databases">
        <authorList>
            <consortium name="Pathogen Informatics"/>
        </authorList>
    </citation>
    <scope>NUCLEOTIDE SEQUENCE [LARGE SCALE GENOMIC DNA]</scope>
    <source>
        <strain evidence="1 2">EuSCAPE_TR218</strain>
    </source>
</reference>
<dbReference type="Proteomes" id="UP000258928">
    <property type="component" value="Unassembled WGS sequence"/>
</dbReference>
<organism evidence="1 2">
    <name type="scientific">Klebsiella variicola</name>
    <dbReference type="NCBI Taxonomy" id="244366"/>
    <lineage>
        <taxon>Bacteria</taxon>
        <taxon>Pseudomonadati</taxon>
        <taxon>Pseudomonadota</taxon>
        <taxon>Gammaproteobacteria</taxon>
        <taxon>Enterobacterales</taxon>
        <taxon>Enterobacteriaceae</taxon>
        <taxon>Klebsiella/Raoultella group</taxon>
        <taxon>Klebsiella</taxon>
        <taxon>Klebsiella pneumoniae complex</taxon>
    </lineage>
</organism>
<gene>
    <name evidence="1" type="ORF">SAMEA3729809_05069</name>
</gene>
<protein>
    <submittedName>
        <fullName evidence="1">Uncharacterized protein</fullName>
    </submittedName>
</protein>